<dbReference type="GO" id="GO:0008374">
    <property type="term" value="F:O-acyltransferase activity"/>
    <property type="evidence" value="ECO:0000318"/>
    <property type="project" value="GO_Central"/>
</dbReference>
<reference evidence="14" key="2">
    <citation type="submission" date="2025-08" db="UniProtKB">
        <authorList>
            <consortium name="RefSeq"/>
        </authorList>
    </citation>
    <scope>IDENTIFICATION</scope>
    <source>
        <tissue evidence="14">Leaf</tissue>
    </source>
</reference>
<evidence type="ECO:0000256" key="7">
    <source>
        <dbReference type="ARBA" id="ARBA00023315"/>
    </source>
</evidence>
<feature type="domain" description="O-acyltransferase WSD1-like N-terminal" evidence="11">
    <location>
        <begin position="66"/>
        <end position="252"/>
    </location>
</feature>
<evidence type="ECO:0000256" key="5">
    <source>
        <dbReference type="ARBA" id="ARBA00022679"/>
    </source>
</evidence>
<dbReference type="Pfam" id="PF06974">
    <property type="entry name" value="WS_DGAT_C"/>
    <property type="match status" value="1"/>
</dbReference>
<comment type="pathway">
    <text evidence="3">Glycerolipid metabolism; triacylglycerol biosynthesis.</text>
</comment>
<dbReference type="GO" id="GO:0047196">
    <property type="term" value="F:long-chain-alcohol O-fatty-acyltransferase activity"/>
    <property type="evidence" value="ECO:0007669"/>
    <property type="project" value="UniProtKB-EC"/>
</dbReference>
<comment type="catalytic activity">
    <reaction evidence="9">
        <text>a long chain fatty alcohol + a fatty acyl-CoA = a long-chain alcohol wax ester + CoA</text>
        <dbReference type="Rhea" id="RHEA:38443"/>
        <dbReference type="ChEBI" id="CHEBI:17135"/>
        <dbReference type="ChEBI" id="CHEBI:57287"/>
        <dbReference type="ChEBI" id="CHEBI:77636"/>
        <dbReference type="ChEBI" id="CHEBI:235323"/>
        <dbReference type="EC" id="2.3.1.75"/>
    </reaction>
</comment>
<dbReference type="GO" id="GO:0019432">
    <property type="term" value="P:triglyceride biosynthetic process"/>
    <property type="evidence" value="ECO:0000318"/>
    <property type="project" value="GO_Central"/>
</dbReference>
<evidence type="ECO:0000256" key="6">
    <source>
        <dbReference type="ARBA" id="ARBA00022824"/>
    </source>
</evidence>
<evidence type="ECO:0000256" key="10">
    <source>
        <dbReference type="ARBA" id="ARBA00048109"/>
    </source>
</evidence>
<comment type="subcellular location">
    <subcellularLocation>
        <location evidence="1">Cell membrane</location>
        <topology evidence="1">Single-pass membrane protein</topology>
    </subcellularLocation>
    <subcellularLocation>
        <location evidence="2">Endoplasmic reticulum membrane</location>
    </subcellularLocation>
</comment>
<organism evidence="13 14">
    <name type="scientific">Nicotiana tabacum</name>
    <name type="common">Common tobacco</name>
    <dbReference type="NCBI Taxonomy" id="4097"/>
    <lineage>
        <taxon>Eukaryota</taxon>
        <taxon>Viridiplantae</taxon>
        <taxon>Streptophyta</taxon>
        <taxon>Embryophyta</taxon>
        <taxon>Tracheophyta</taxon>
        <taxon>Spermatophyta</taxon>
        <taxon>Magnoliopsida</taxon>
        <taxon>eudicotyledons</taxon>
        <taxon>Gunneridae</taxon>
        <taxon>Pentapetalae</taxon>
        <taxon>asterids</taxon>
        <taxon>lamiids</taxon>
        <taxon>Solanales</taxon>
        <taxon>Solanaceae</taxon>
        <taxon>Nicotianoideae</taxon>
        <taxon>Nicotianeae</taxon>
        <taxon>Nicotiana</taxon>
    </lineage>
</organism>
<dbReference type="OrthoDB" id="619536at2759"/>
<dbReference type="OMA" id="AITMHML"/>
<feature type="domain" description="O-acyltransferase WSD1 C-terminal" evidence="12">
    <location>
        <begin position="308"/>
        <end position="453"/>
    </location>
</feature>
<keyword evidence="5" id="KW-0808">Transferase</keyword>
<gene>
    <name evidence="14" type="primary">LOC107767001</name>
</gene>
<keyword evidence="7 14" id="KW-0012">Acyltransferase</keyword>
<name>A0A1S3XP32_TOBAC</name>
<sequence>MTMTIERDEPLTPAGRLFVQPEMDQVINCAIAVDDPFDVDAVKLEISNSILVKHTRFSSIMVKDSCGRERWRKTEVNVDDHFIIRREPLTDDPSVSDEDAINEYLADLSVSTPLSVTKPLWEFHLLLAHKCAVLRLHHALGDGISLMSMFLSCCRRADDPNQHPTSQGIGTSTSLSNHWRLSLKKLMKVIWYTLVYVIKFGLRSLWLKDKKTAISGGAGVELWPRKLATAKFKIDDMKTVKKAISNATINDVLFGIISCGLSRYLDLRSPKALQEGLQITGVAMVNLRKQSGLQDFSQLMNSKSGARWGNKFGMLLLPVYYHKGGSDPLQYVRRAKEMIDKKKLSLEGPCSYKIGDTVMSYFGVKPASLLNYRIFSNTTFTISNVIGPQEDITFVGNRISSVRVTSSALPHAITMHMVSYAGRADMQILVAKDIIPDPKILAKCFQDALLEMKEAAQTVCKN</sequence>
<dbReference type="RefSeq" id="XP_016441407.1">
    <property type="nucleotide sequence ID" value="XM_016585921.1"/>
</dbReference>
<evidence type="ECO:0000259" key="12">
    <source>
        <dbReference type="Pfam" id="PF06974"/>
    </source>
</evidence>
<dbReference type="PaxDb" id="4097-A0A1S3XP32"/>
<proteinExistence type="inferred from homology"/>
<dbReference type="GeneID" id="107767001"/>
<evidence type="ECO:0000256" key="8">
    <source>
        <dbReference type="ARBA" id="ARBA00024360"/>
    </source>
</evidence>
<dbReference type="AlphaFoldDB" id="A0A1S3XP32"/>
<dbReference type="Pfam" id="PF03007">
    <property type="entry name" value="WS_DGAT_cat"/>
    <property type="match status" value="1"/>
</dbReference>
<dbReference type="PANTHER" id="PTHR31650:SF41">
    <property type="entry name" value="O-ACYLTRANSFERASE WSD1-LIKE ISOFORM X1"/>
    <property type="match status" value="1"/>
</dbReference>
<protein>
    <submittedName>
        <fullName evidence="14">O-acyltransferase WSD1</fullName>
    </submittedName>
    <submittedName>
        <fullName evidence="14">Wax ester synthase/diacylglycerol acyltransferase 11</fullName>
    </submittedName>
</protein>
<dbReference type="InterPro" id="IPR045034">
    <property type="entry name" value="O-acyltransferase_WSD1-like"/>
</dbReference>
<evidence type="ECO:0000256" key="9">
    <source>
        <dbReference type="ARBA" id="ARBA00047604"/>
    </source>
</evidence>
<evidence type="ECO:0000313" key="13">
    <source>
        <dbReference type="Proteomes" id="UP000790787"/>
    </source>
</evidence>
<dbReference type="RefSeq" id="XP_016441407.1">
    <property type="nucleotide sequence ID" value="XM_016585921.2"/>
</dbReference>
<evidence type="ECO:0000259" key="11">
    <source>
        <dbReference type="Pfam" id="PF03007"/>
    </source>
</evidence>
<comment type="catalytic activity">
    <reaction evidence="10">
        <text>an acyl-CoA + a 1,2-diacyl-sn-glycerol = a triacyl-sn-glycerol + CoA</text>
        <dbReference type="Rhea" id="RHEA:10868"/>
        <dbReference type="ChEBI" id="CHEBI:17815"/>
        <dbReference type="ChEBI" id="CHEBI:57287"/>
        <dbReference type="ChEBI" id="CHEBI:58342"/>
        <dbReference type="ChEBI" id="CHEBI:64615"/>
        <dbReference type="EC" id="2.3.1.20"/>
    </reaction>
</comment>
<reference evidence="13" key="1">
    <citation type="journal article" date="2014" name="Nat. Commun.">
        <title>The tobacco genome sequence and its comparison with those of tomato and potato.</title>
        <authorList>
            <person name="Sierro N."/>
            <person name="Battey J.N."/>
            <person name="Ouadi S."/>
            <person name="Bakaher N."/>
            <person name="Bovet L."/>
            <person name="Willig A."/>
            <person name="Goepfert S."/>
            <person name="Peitsch M.C."/>
            <person name="Ivanov N.V."/>
        </authorList>
    </citation>
    <scope>NUCLEOTIDE SEQUENCE [LARGE SCALE GENOMIC DNA]</scope>
</reference>
<evidence type="ECO:0000256" key="3">
    <source>
        <dbReference type="ARBA" id="ARBA00004771"/>
    </source>
</evidence>
<dbReference type="GO" id="GO:0004144">
    <property type="term" value="F:diacylglycerol O-acyltransferase activity"/>
    <property type="evidence" value="ECO:0007669"/>
    <property type="project" value="UniProtKB-EC"/>
</dbReference>
<evidence type="ECO:0000256" key="2">
    <source>
        <dbReference type="ARBA" id="ARBA00004586"/>
    </source>
</evidence>
<dbReference type="GO" id="GO:0005886">
    <property type="term" value="C:plasma membrane"/>
    <property type="evidence" value="ECO:0000318"/>
    <property type="project" value="GO_Central"/>
</dbReference>
<evidence type="ECO:0000256" key="4">
    <source>
        <dbReference type="ARBA" id="ARBA00005189"/>
    </source>
</evidence>
<dbReference type="UniPathway" id="UPA00282"/>
<evidence type="ECO:0000256" key="1">
    <source>
        <dbReference type="ARBA" id="ARBA00004162"/>
    </source>
</evidence>
<accession>A0A1S3XP32</accession>
<evidence type="ECO:0000313" key="14">
    <source>
        <dbReference type="RefSeq" id="XP_016441407.1"/>
    </source>
</evidence>
<comment type="similarity">
    <text evidence="8">In the N-terminal section; belongs to the long-chain O-acyltransferase family.</text>
</comment>
<dbReference type="InterPro" id="IPR004255">
    <property type="entry name" value="O-acyltransferase_WSD1_N"/>
</dbReference>
<keyword evidence="13" id="KW-1185">Reference proteome</keyword>
<comment type="pathway">
    <text evidence="4">Lipid metabolism.</text>
</comment>
<dbReference type="KEGG" id="nta:107767001"/>
<dbReference type="SUPFAM" id="SSF52777">
    <property type="entry name" value="CoA-dependent acyltransferases"/>
    <property type="match status" value="1"/>
</dbReference>
<dbReference type="Proteomes" id="UP000790787">
    <property type="component" value="Chromosome 19"/>
</dbReference>
<dbReference type="STRING" id="4097.A0A1S3XP32"/>
<dbReference type="GO" id="GO:0005789">
    <property type="term" value="C:endoplasmic reticulum membrane"/>
    <property type="evidence" value="ECO:0007669"/>
    <property type="project" value="UniProtKB-SubCell"/>
</dbReference>
<keyword evidence="6" id="KW-0256">Endoplasmic reticulum</keyword>
<dbReference type="PANTHER" id="PTHR31650">
    <property type="entry name" value="O-ACYLTRANSFERASE (WSD1-LIKE) FAMILY PROTEIN"/>
    <property type="match status" value="1"/>
</dbReference>
<dbReference type="InterPro" id="IPR009721">
    <property type="entry name" value="O-acyltransferase_WSD1_C"/>
</dbReference>